<dbReference type="Pfam" id="PF00544">
    <property type="entry name" value="Pectate_lyase_4"/>
    <property type="match status" value="1"/>
</dbReference>
<evidence type="ECO:0000313" key="6">
    <source>
        <dbReference type="EMBL" id="SCF32481.1"/>
    </source>
</evidence>
<dbReference type="InterPro" id="IPR002022">
    <property type="entry name" value="Pec_lyase"/>
</dbReference>
<dbReference type="InParanoid" id="A0A1C4ZI64"/>
<accession>A0A1C4ZI64</accession>
<dbReference type="SMART" id="SM00710">
    <property type="entry name" value="PbH1"/>
    <property type="match status" value="5"/>
</dbReference>
<dbReference type="Gene3D" id="2.160.20.10">
    <property type="entry name" value="Single-stranded right-handed beta-helix, Pectin lyase-like"/>
    <property type="match status" value="1"/>
</dbReference>
<name>A0A1C4ZI64_MICEC</name>
<dbReference type="PANTHER" id="PTHR31683">
    <property type="entry name" value="PECTATE LYASE 18-RELATED"/>
    <property type="match status" value="1"/>
</dbReference>
<dbReference type="GO" id="GO:0005576">
    <property type="term" value="C:extracellular region"/>
    <property type="evidence" value="ECO:0007669"/>
    <property type="project" value="UniProtKB-SubCell"/>
</dbReference>
<dbReference type="SMART" id="SM00656">
    <property type="entry name" value="Amb_all"/>
    <property type="match status" value="1"/>
</dbReference>
<dbReference type="RefSeq" id="WP_197701643.1">
    <property type="nucleotide sequence ID" value="NZ_LT607413.1"/>
</dbReference>
<organism evidence="6 7">
    <name type="scientific">Micromonospora echinospora</name>
    <name type="common">Micromonospora purpurea</name>
    <dbReference type="NCBI Taxonomy" id="1877"/>
    <lineage>
        <taxon>Bacteria</taxon>
        <taxon>Bacillati</taxon>
        <taxon>Actinomycetota</taxon>
        <taxon>Actinomycetes</taxon>
        <taxon>Micromonosporales</taxon>
        <taxon>Micromonosporaceae</taxon>
        <taxon>Micromonospora</taxon>
    </lineage>
</organism>
<evidence type="ECO:0000256" key="1">
    <source>
        <dbReference type="ARBA" id="ARBA00023239"/>
    </source>
</evidence>
<dbReference type="InterPro" id="IPR012334">
    <property type="entry name" value="Pectin_lyas_fold"/>
</dbReference>
<protein>
    <submittedName>
        <fullName evidence="6">Pectate lyase</fullName>
    </submittedName>
</protein>
<reference evidence="7" key="1">
    <citation type="submission" date="2016-06" db="EMBL/GenBank/DDBJ databases">
        <authorList>
            <person name="Varghese N."/>
            <person name="Submissions Spin"/>
        </authorList>
    </citation>
    <scope>NUCLEOTIDE SEQUENCE [LARGE SCALE GENOMIC DNA]</scope>
    <source>
        <strain evidence="7">DSM 43816</strain>
    </source>
</reference>
<dbReference type="InterPro" id="IPR045032">
    <property type="entry name" value="PEL"/>
</dbReference>
<evidence type="ECO:0000256" key="3">
    <source>
        <dbReference type="SAM" id="MobiDB-lite"/>
    </source>
</evidence>
<proteinExistence type="inferred from homology"/>
<feature type="chain" id="PRO_5008710257" evidence="4">
    <location>
        <begin position="38"/>
        <end position="392"/>
    </location>
</feature>
<sequence length="392" mass="42462">MRLLAISRQRRRPAILAAGLTTLAVVAVTMSAPSTSAATPLSGNPESGSLSASPTSPAQTEQPVGYASMNGGTTGGFGAEVVHEYTLSEYWPGAGYSNPGDAVYDLIKEHDDRPSNEGLVIYVDQTIRSSEFSDAKMHVNDVENVSILGVGTQGEFDGVGLSLRNSHNVVIRNLRIHHVDTGERDGITVQKLSSNVWIDHNEIYNVFQGVDKDYYDGLIDIKDGARYVTVSWNHLHDSWKTGLTAGGDSASSAGDYITYANNWFQNVNSRVPLIRRSHVHMLNNYFQDVADTAINARMGAQVLVEGNYFENVGTGAVDEVTGDIHGPVGWFYGSNATGYWNLVDNVYVNTPNEHLKSTTDFTVPYAYDALSPTNARTQVIQNAGIGVVNVTP</sequence>
<keyword evidence="2" id="KW-0964">Secreted</keyword>
<dbReference type="PANTHER" id="PTHR31683:SF18">
    <property type="entry name" value="PECTATE LYASE 21-RELATED"/>
    <property type="match status" value="1"/>
</dbReference>
<evidence type="ECO:0000256" key="4">
    <source>
        <dbReference type="SAM" id="SignalP"/>
    </source>
</evidence>
<dbReference type="AlphaFoldDB" id="A0A1C4ZI64"/>
<dbReference type="GO" id="GO:0030570">
    <property type="term" value="F:pectate lyase activity"/>
    <property type="evidence" value="ECO:0007669"/>
    <property type="project" value="InterPro"/>
</dbReference>
<keyword evidence="7" id="KW-1185">Reference proteome</keyword>
<evidence type="ECO:0000256" key="2">
    <source>
        <dbReference type="RuleBase" id="RU361173"/>
    </source>
</evidence>
<dbReference type="GO" id="GO:0000272">
    <property type="term" value="P:polysaccharide catabolic process"/>
    <property type="evidence" value="ECO:0007669"/>
    <property type="project" value="UniProtKB-KW"/>
</dbReference>
<dbReference type="Proteomes" id="UP000198253">
    <property type="component" value="Chromosome I"/>
</dbReference>
<gene>
    <name evidence="6" type="ORF">GA0070618_5263</name>
</gene>
<keyword evidence="2" id="KW-0624">Polysaccharide degradation</keyword>
<dbReference type="EMBL" id="LT607413">
    <property type="protein sequence ID" value="SCF32481.1"/>
    <property type="molecule type" value="Genomic_DNA"/>
</dbReference>
<dbReference type="InterPro" id="IPR006626">
    <property type="entry name" value="PbH1"/>
</dbReference>
<keyword evidence="4" id="KW-0732">Signal</keyword>
<keyword evidence="1 2" id="KW-0456">Lyase</keyword>
<dbReference type="SUPFAM" id="SSF51126">
    <property type="entry name" value="Pectin lyase-like"/>
    <property type="match status" value="1"/>
</dbReference>
<evidence type="ECO:0000313" key="7">
    <source>
        <dbReference type="Proteomes" id="UP000198253"/>
    </source>
</evidence>
<feature type="compositionally biased region" description="Polar residues" evidence="3">
    <location>
        <begin position="41"/>
        <end position="62"/>
    </location>
</feature>
<evidence type="ECO:0000259" key="5">
    <source>
        <dbReference type="SMART" id="SM00656"/>
    </source>
</evidence>
<comment type="subcellular location">
    <subcellularLocation>
        <location evidence="2">Secreted</location>
    </subcellularLocation>
</comment>
<keyword evidence="2" id="KW-0119">Carbohydrate metabolism</keyword>
<dbReference type="InterPro" id="IPR011050">
    <property type="entry name" value="Pectin_lyase_fold/virulence"/>
</dbReference>
<feature type="domain" description="Pectate lyase" evidence="5">
    <location>
        <begin position="99"/>
        <end position="315"/>
    </location>
</feature>
<comment type="similarity">
    <text evidence="2">Belongs to the polysaccharide lyase 1 family.</text>
</comment>
<feature type="region of interest" description="Disordered" evidence="3">
    <location>
        <begin position="35"/>
        <end position="70"/>
    </location>
</feature>
<feature type="signal peptide" evidence="4">
    <location>
        <begin position="1"/>
        <end position="37"/>
    </location>
</feature>